<evidence type="ECO:0000256" key="9">
    <source>
        <dbReference type="RuleBase" id="RU003923"/>
    </source>
</evidence>
<dbReference type="InterPro" id="IPR003004">
    <property type="entry name" value="GspF/PilC"/>
</dbReference>
<feature type="transmembrane region" description="Helical" evidence="10">
    <location>
        <begin position="209"/>
        <end position="238"/>
    </location>
</feature>
<dbReference type="STRING" id="159292.SAMN05192546_105123"/>
<evidence type="ECO:0000256" key="7">
    <source>
        <dbReference type="ARBA" id="ARBA00022989"/>
    </source>
</evidence>
<dbReference type="GO" id="GO:0015628">
    <property type="term" value="P:protein secretion by the type II secretion system"/>
    <property type="evidence" value="ECO:0007669"/>
    <property type="project" value="TreeGrafter"/>
</dbReference>
<dbReference type="AlphaFoldDB" id="A0A1H3NHL2"/>
<dbReference type="Gene3D" id="1.20.81.30">
    <property type="entry name" value="Type II secretion system (T2SS), domain F"/>
    <property type="match status" value="2"/>
</dbReference>
<dbReference type="Pfam" id="PF00482">
    <property type="entry name" value="T2SSF"/>
    <property type="match status" value="2"/>
</dbReference>
<evidence type="ECO:0000256" key="10">
    <source>
        <dbReference type="SAM" id="Phobius"/>
    </source>
</evidence>
<evidence type="ECO:0000313" key="13">
    <source>
        <dbReference type="Proteomes" id="UP000199230"/>
    </source>
</evidence>
<gene>
    <name evidence="12" type="ORF">SAMN05192546_105123</name>
</gene>
<dbReference type="InterPro" id="IPR042094">
    <property type="entry name" value="T2SS_GspF_sf"/>
</dbReference>
<keyword evidence="7 10" id="KW-1133">Transmembrane helix</keyword>
<dbReference type="PROSITE" id="PS00874">
    <property type="entry name" value="T2SP_F"/>
    <property type="match status" value="1"/>
</dbReference>
<keyword evidence="4" id="KW-1003">Cell membrane</keyword>
<dbReference type="EMBL" id="FNPV01000005">
    <property type="protein sequence ID" value="SDY88318.1"/>
    <property type="molecule type" value="Genomic_DNA"/>
</dbReference>
<dbReference type="RefSeq" id="WP_093313182.1">
    <property type="nucleotide sequence ID" value="NZ_FNPV01000005.1"/>
</dbReference>
<name>A0A1H3NHL2_9FIRM</name>
<feature type="transmembrane region" description="Helical" evidence="10">
    <location>
        <begin position="168"/>
        <end position="189"/>
    </location>
</feature>
<sequence length="400" mass="45053">MPQFRYESISPSGEVISGKETADSREEIIRKLREQQQYPTTVEEITEKDIRDIQFTTRINIKYIAVFCRQFYTMQNAGVTIVNALDIMRQQMPHKGFRKIISEVYEDVQKGFTFSEALSKHPKTFPELMTYMVAAGEVSGNLDVVMLRMATHYEKEYKINSKIKSAMVYPMILSVVAIAVVVFLLTVVMPTFIGMFEGSGVPLPAPTRILLAISSFLQSSWYIVAGMLLILFVLFRYITSKPAGKRSIDNIKFYMPIIRDLTTKVAAARFTRTLSTLLNSGIPLLQALESVAGAVGNKVVADGIMAAREDIRKGVALSTPIRNLRLFPPMVHNMIKIGEESGTLDEILEKTANIFDEEVETEIQRLLTFVEPMMILVMGLVIGFIVISMVLPMFDMMQTI</sequence>
<reference evidence="12 13" key="1">
    <citation type="submission" date="2016-10" db="EMBL/GenBank/DDBJ databases">
        <authorList>
            <person name="de Groot N.N."/>
        </authorList>
    </citation>
    <scope>NUCLEOTIDE SEQUENCE [LARGE SCALE GENOMIC DNA]</scope>
    <source>
        <strain evidence="12 13">APO</strain>
    </source>
</reference>
<comment type="subcellular location">
    <subcellularLocation>
        <location evidence="1">Cell inner membrane</location>
        <topology evidence="1">Multi-pass membrane protein</topology>
    </subcellularLocation>
    <subcellularLocation>
        <location evidence="9">Cell membrane</location>
        <topology evidence="9">Multi-pass membrane protein</topology>
    </subcellularLocation>
</comment>
<evidence type="ECO:0000256" key="4">
    <source>
        <dbReference type="ARBA" id="ARBA00022475"/>
    </source>
</evidence>
<accession>A0A1H3NHL2</accession>
<evidence type="ECO:0000313" key="12">
    <source>
        <dbReference type="EMBL" id="SDY88318.1"/>
    </source>
</evidence>
<feature type="domain" description="Type II secretion system protein GspF" evidence="11">
    <location>
        <begin position="67"/>
        <end position="190"/>
    </location>
</feature>
<dbReference type="PANTHER" id="PTHR30012">
    <property type="entry name" value="GENERAL SECRETION PATHWAY PROTEIN"/>
    <property type="match status" value="1"/>
</dbReference>
<keyword evidence="3 9" id="KW-0813">Transport</keyword>
<protein>
    <submittedName>
        <fullName evidence="12">Type IV pilus assembly protein PilC</fullName>
    </submittedName>
</protein>
<keyword evidence="13" id="KW-1185">Reference proteome</keyword>
<dbReference type="InterPro" id="IPR018076">
    <property type="entry name" value="T2SS_GspF_dom"/>
</dbReference>
<dbReference type="PRINTS" id="PR00812">
    <property type="entry name" value="BCTERIALGSPF"/>
</dbReference>
<comment type="similarity">
    <text evidence="2 9">Belongs to the GSP F family.</text>
</comment>
<feature type="domain" description="Type II secretion system protein GspF" evidence="11">
    <location>
        <begin position="270"/>
        <end position="392"/>
    </location>
</feature>
<evidence type="ECO:0000256" key="2">
    <source>
        <dbReference type="ARBA" id="ARBA00005745"/>
    </source>
</evidence>
<keyword evidence="5" id="KW-0997">Cell inner membrane</keyword>
<evidence type="ECO:0000256" key="6">
    <source>
        <dbReference type="ARBA" id="ARBA00022692"/>
    </source>
</evidence>
<dbReference type="PANTHER" id="PTHR30012:SF0">
    <property type="entry name" value="TYPE II SECRETION SYSTEM PROTEIN F-RELATED"/>
    <property type="match status" value="1"/>
</dbReference>
<evidence type="ECO:0000256" key="5">
    <source>
        <dbReference type="ARBA" id="ARBA00022519"/>
    </source>
</evidence>
<evidence type="ECO:0000256" key="1">
    <source>
        <dbReference type="ARBA" id="ARBA00004429"/>
    </source>
</evidence>
<evidence type="ECO:0000256" key="3">
    <source>
        <dbReference type="ARBA" id="ARBA00022448"/>
    </source>
</evidence>
<dbReference type="FunFam" id="1.20.81.30:FF:000001">
    <property type="entry name" value="Type II secretion system protein F"/>
    <property type="match status" value="2"/>
</dbReference>
<keyword evidence="6 9" id="KW-0812">Transmembrane</keyword>
<dbReference type="OrthoDB" id="9805682at2"/>
<evidence type="ECO:0000256" key="8">
    <source>
        <dbReference type="ARBA" id="ARBA00023136"/>
    </source>
</evidence>
<proteinExistence type="inferred from homology"/>
<dbReference type="InterPro" id="IPR001992">
    <property type="entry name" value="T2SS_GspF/T4SS_PilC_CS"/>
</dbReference>
<organism evidence="12 13">
    <name type="scientific">Tindallia californiensis</name>
    <dbReference type="NCBI Taxonomy" id="159292"/>
    <lineage>
        <taxon>Bacteria</taxon>
        <taxon>Bacillati</taxon>
        <taxon>Bacillota</taxon>
        <taxon>Clostridia</taxon>
        <taxon>Peptostreptococcales</taxon>
        <taxon>Tindalliaceae</taxon>
        <taxon>Tindallia</taxon>
    </lineage>
</organism>
<dbReference type="GO" id="GO:0005886">
    <property type="term" value="C:plasma membrane"/>
    <property type="evidence" value="ECO:0007669"/>
    <property type="project" value="UniProtKB-SubCell"/>
</dbReference>
<keyword evidence="8 10" id="KW-0472">Membrane</keyword>
<evidence type="ECO:0000259" key="11">
    <source>
        <dbReference type="Pfam" id="PF00482"/>
    </source>
</evidence>
<dbReference type="Proteomes" id="UP000199230">
    <property type="component" value="Unassembled WGS sequence"/>
</dbReference>
<feature type="transmembrane region" description="Helical" evidence="10">
    <location>
        <begin position="373"/>
        <end position="394"/>
    </location>
</feature>